<sequence>MRKSTGSSFLVEDFIAQANNRLNLSLGKQEKEKDHLLSTIDQAYNHVLSKAGSELSTEVMTTLEELYMMAKDGIKAMVTSARISHEEDDRVFEAASWTLRDELKDHLIQKIREERREATDLKAELVTTGDDSDYRKASFLWSPKWCCYS</sequence>
<evidence type="ECO:0000313" key="2">
    <source>
        <dbReference type="Proteomes" id="UP001148629"/>
    </source>
</evidence>
<keyword evidence="2" id="KW-1185">Reference proteome</keyword>
<accession>A0ACC1RHN5</accession>
<dbReference type="EMBL" id="JANRMS010003183">
    <property type="protein sequence ID" value="KAJ3519314.1"/>
    <property type="molecule type" value="Genomic_DNA"/>
</dbReference>
<gene>
    <name evidence="1" type="ORF">NM208_g14172</name>
</gene>
<comment type="caution">
    <text evidence="1">The sequence shown here is derived from an EMBL/GenBank/DDBJ whole genome shotgun (WGS) entry which is preliminary data.</text>
</comment>
<proteinExistence type="predicted"/>
<protein>
    <submittedName>
        <fullName evidence="1">Uncharacterized protein</fullName>
    </submittedName>
</protein>
<dbReference type="Proteomes" id="UP001148629">
    <property type="component" value="Unassembled WGS sequence"/>
</dbReference>
<evidence type="ECO:0000313" key="1">
    <source>
        <dbReference type="EMBL" id="KAJ3519314.1"/>
    </source>
</evidence>
<organism evidence="1 2">
    <name type="scientific">Fusarium decemcellulare</name>
    <dbReference type="NCBI Taxonomy" id="57161"/>
    <lineage>
        <taxon>Eukaryota</taxon>
        <taxon>Fungi</taxon>
        <taxon>Dikarya</taxon>
        <taxon>Ascomycota</taxon>
        <taxon>Pezizomycotina</taxon>
        <taxon>Sordariomycetes</taxon>
        <taxon>Hypocreomycetidae</taxon>
        <taxon>Hypocreales</taxon>
        <taxon>Nectriaceae</taxon>
        <taxon>Fusarium</taxon>
        <taxon>Fusarium decemcellulare species complex</taxon>
    </lineage>
</organism>
<reference evidence="1" key="1">
    <citation type="submission" date="2022-08" db="EMBL/GenBank/DDBJ databases">
        <title>Genome Sequence of Fusarium decemcellulare.</title>
        <authorList>
            <person name="Buettner E."/>
        </authorList>
    </citation>
    <scope>NUCLEOTIDE SEQUENCE</scope>
    <source>
        <strain evidence="1">Babe19</strain>
    </source>
</reference>
<name>A0ACC1RHN5_9HYPO</name>